<dbReference type="AlphaFoldDB" id="A0A6C0I888"/>
<reference evidence="1" key="1">
    <citation type="journal article" date="2020" name="Nature">
        <title>Giant virus diversity and host interactions through global metagenomics.</title>
        <authorList>
            <person name="Schulz F."/>
            <person name="Roux S."/>
            <person name="Paez-Espino D."/>
            <person name="Jungbluth S."/>
            <person name="Walsh D.A."/>
            <person name="Denef V.J."/>
            <person name="McMahon K.D."/>
            <person name="Konstantinidis K.T."/>
            <person name="Eloe-Fadrosh E.A."/>
            <person name="Kyrpides N.C."/>
            <person name="Woyke T."/>
        </authorList>
    </citation>
    <scope>NUCLEOTIDE SEQUENCE</scope>
    <source>
        <strain evidence="1">GVMAG-M-3300023184-51</strain>
    </source>
</reference>
<accession>A0A6C0I888</accession>
<sequence length="69" mass="8298">MYYTDTNIQSYIRKIENDLNEKALNEKTIIVPSKIETNKILTMSYENPLLSFISIVFFLARYKFKNWIK</sequence>
<evidence type="ECO:0000313" key="1">
    <source>
        <dbReference type="EMBL" id="QHT88536.1"/>
    </source>
</evidence>
<name>A0A6C0I888_9ZZZZ</name>
<protein>
    <submittedName>
        <fullName evidence="1">Uncharacterized protein</fullName>
    </submittedName>
</protein>
<dbReference type="EMBL" id="MN740118">
    <property type="protein sequence ID" value="QHT88536.1"/>
    <property type="molecule type" value="Genomic_DNA"/>
</dbReference>
<organism evidence="1">
    <name type="scientific">viral metagenome</name>
    <dbReference type="NCBI Taxonomy" id="1070528"/>
    <lineage>
        <taxon>unclassified sequences</taxon>
        <taxon>metagenomes</taxon>
        <taxon>organismal metagenomes</taxon>
    </lineage>
</organism>
<proteinExistence type="predicted"/>